<accession>A0ABR7T021</accession>
<evidence type="ECO:0000313" key="2">
    <source>
        <dbReference type="Proteomes" id="UP000617402"/>
    </source>
</evidence>
<dbReference type="Proteomes" id="UP000617402">
    <property type="component" value="Unassembled WGS sequence"/>
</dbReference>
<sequence length="61" mass="6600">MKPGILMAEVIGLPKEPERSAADKEVVLGNQEKRIKDAHDAAGIATETFGVNPEESRQVDI</sequence>
<proteinExistence type="predicted"/>
<evidence type="ECO:0000313" key="1">
    <source>
        <dbReference type="EMBL" id="MBC9784142.1"/>
    </source>
</evidence>
<dbReference type="RefSeq" id="WP_188039268.1">
    <property type="nucleotide sequence ID" value="NZ_JACVHF010000004.1"/>
</dbReference>
<reference evidence="1 2" key="1">
    <citation type="submission" date="2020-07" db="EMBL/GenBank/DDBJ databases">
        <title>Draft whole-genome sequence of Heliobacterium chlorum DSM 3682, type strain.</title>
        <authorList>
            <person name="Kyndt J.A."/>
            <person name="Meyer T.E."/>
            <person name="Imhoff J.F."/>
        </authorList>
    </citation>
    <scope>NUCLEOTIDE SEQUENCE [LARGE SCALE GENOMIC DNA]</scope>
    <source>
        <strain evidence="1 2">DSM 3682</strain>
    </source>
</reference>
<gene>
    <name evidence="1" type="ORF">H1S01_06410</name>
</gene>
<organism evidence="1 2">
    <name type="scientific">Heliobacterium chlorum</name>
    <dbReference type="NCBI Taxonomy" id="2698"/>
    <lineage>
        <taxon>Bacteria</taxon>
        <taxon>Bacillati</taxon>
        <taxon>Bacillota</taxon>
        <taxon>Clostridia</taxon>
        <taxon>Eubacteriales</taxon>
        <taxon>Heliobacteriaceae</taxon>
        <taxon>Heliobacterium</taxon>
    </lineage>
</organism>
<protein>
    <submittedName>
        <fullName evidence="1">Uncharacterized protein</fullName>
    </submittedName>
</protein>
<dbReference type="EMBL" id="JACVHF010000004">
    <property type="protein sequence ID" value="MBC9784142.1"/>
    <property type="molecule type" value="Genomic_DNA"/>
</dbReference>
<name>A0ABR7T021_HELCL</name>
<keyword evidence="2" id="KW-1185">Reference proteome</keyword>
<comment type="caution">
    <text evidence="1">The sequence shown here is derived from an EMBL/GenBank/DDBJ whole genome shotgun (WGS) entry which is preliminary data.</text>
</comment>